<evidence type="ECO:0000259" key="1">
    <source>
        <dbReference type="Pfam" id="PF13501"/>
    </source>
</evidence>
<protein>
    <submittedName>
        <fullName evidence="2">Thiosulfate-binding protein SoxY</fullName>
    </submittedName>
</protein>
<organism evidence="2 3">
    <name type="scientific">Chlorobium limicola (strain DSM 245 / NBRC 103803 / 6330)</name>
    <dbReference type="NCBI Taxonomy" id="290315"/>
    <lineage>
        <taxon>Bacteria</taxon>
        <taxon>Pseudomonadati</taxon>
        <taxon>Chlorobiota</taxon>
        <taxon>Chlorobiia</taxon>
        <taxon>Chlorobiales</taxon>
        <taxon>Chlorobiaceae</taxon>
        <taxon>Chlorobium/Pelodictyon group</taxon>
        <taxon>Chlorobium</taxon>
    </lineage>
</organism>
<evidence type="ECO:0000313" key="2">
    <source>
        <dbReference type="EMBL" id="ACD89116.1"/>
    </source>
</evidence>
<dbReference type="KEGG" id="cli:Clim_0008"/>
<accession>B3EDN6</accession>
<proteinExistence type="predicted"/>
<dbReference type="eggNOG" id="COG5501">
    <property type="taxonomic scope" value="Bacteria"/>
</dbReference>
<dbReference type="Proteomes" id="UP000008841">
    <property type="component" value="Chromosome"/>
</dbReference>
<sequence length="156" mass="17225" precursor="true">MSVITIFLLNNMKRRAFIEKSFLSATLLFLRPAALMAAWNEKFFQQGSIEQAFLNVLGTKNPEKTNRITLTAPAVASDSSAVPVEIHTDLKADMLYLFVEKNLTPLVLSCSLHGGSIPWFALNIKMKESSLLYGVVREGGKYYAASVHVDVLAQAC</sequence>
<dbReference type="HOGENOM" id="CLU_118521_0_0_10"/>
<dbReference type="InterPro" id="IPR038162">
    <property type="entry name" value="SoxY_sf"/>
</dbReference>
<dbReference type="Gene3D" id="2.60.40.2470">
    <property type="entry name" value="SoxY domain"/>
    <property type="match status" value="1"/>
</dbReference>
<feature type="domain" description="Ig-like SoxY" evidence="1">
    <location>
        <begin position="56"/>
        <end position="156"/>
    </location>
</feature>
<dbReference type="STRING" id="290315.Clim_0008"/>
<name>B3EDN6_CHLL2</name>
<dbReference type="Pfam" id="PF13501">
    <property type="entry name" value="SoxY"/>
    <property type="match status" value="1"/>
</dbReference>
<gene>
    <name evidence="2" type="ordered locus">Clim_0008</name>
</gene>
<evidence type="ECO:0000313" key="3">
    <source>
        <dbReference type="Proteomes" id="UP000008841"/>
    </source>
</evidence>
<dbReference type="AlphaFoldDB" id="B3EDN6"/>
<dbReference type="InterPro" id="IPR032711">
    <property type="entry name" value="SoxY"/>
</dbReference>
<reference evidence="2 3" key="1">
    <citation type="submission" date="2008-05" db="EMBL/GenBank/DDBJ databases">
        <title>Complete sequence of Chlorobium limicola DSM 245.</title>
        <authorList>
            <consortium name="US DOE Joint Genome Institute"/>
            <person name="Lucas S."/>
            <person name="Copeland A."/>
            <person name="Lapidus A."/>
            <person name="Glavina del Rio T."/>
            <person name="Dalin E."/>
            <person name="Tice H."/>
            <person name="Bruce D."/>
            <person name="Goodwin L."/>
            <person name="Pitluck S."/>
            <person name="Schmutz J."/>
            <person name="Larimer F."/>
            <person name="Land M."/>
            <person name="Hauser L."/>
            <person name="Kyrpides N."/>
            <person name="Ovchinnikova G."/>
            <person name="Zhao F."/>
            <person name="Li T."/>
            <person name="Liu Z."/>
            <person name="Overmann J."/>
            <person name="Bryant D.A."/>
            <person name="Richardson P."/>
        </authorList>
    </citation>
    <scope>NUCLEOTIDE SEQUENCE [LARGE SCALE GENOMIC DNA]</scope>
    <source>
        <strain evidence="3">DSM 245 / NBRC 103803 / 6330</strain>
    </source>
</reference>
<dbReference type="EMBL" id="CP001097">
    <property type="protein sequence ID" value="ACD89116.1"/>
    <property type="molecule type" value="Genomic_DNA"/>
</dbReference>